<evidence type="ECO:0000256" key="1">
    <source>
        <dbReference type="SAM" id="MobiDB-lite"/>
    </source>
</evidence>
<dbReference type="Proteomes" id="UP000266841">
    <property type="component" value="Unassembled WGS sequence"/>
</dbReference>
<sequence length="141" mass="15765">MLFKSYKSLQTTINQQGSAPGPRTTVCPTCVIAQGAFTATDLGRDHERKRQSAPPQPSNANSEEPKTKKRKKKSQADHQRPPLARPLRWVRSRRSPNEPYRGRKQLIEEQEEGCEVLSSPVASAVTLETKKSRGRVKRSGS</sequence>
<proteinExistence type="predicted"/>
<dbReference type="AlphaFoldDB" id="K0RP64"/>
<accession>K0RP64</accession>
<dbReference type="EMBL" id="AGNL01045739">
    <property type="protein sequence ID" value="EJK48532.1"/>
    <property type="molecule type" value="Genomic_DNA"/>
</dbReference>
<name>K0RP64_THAOC</name>
<keyword evidence="3" id="KW-1185">Reference proteome</keyword>
<evidence type="ECO:0000313" key="2">
    <source>
        <dbReference type="EMBL" id="EJK48532.1"/>
    </source>
</evidence>
<protein>
    <submittedName>
        <fullName evidence="2">Uncharacterized protein</fullName>
    </submittedName>
</protein>
<organism evidence="2 3">
    <name type="scientific">Thalassiosira oceanica</name>
    <name type="common">Marine diatom</name>
    <dbReference type="NCBI Taxonomy" id="159749"/>
    <lineage>
        <taxon>Eukaryota</taxon>
        <taxon>Sar</taxon>
        <taxon>Stramenopiles</taxon>
        <taxon>Ochrophyta</taxon>
        <taxon>Bacillariophyta</taxon>
        <taxon>Coscinodiscophyceae</taxon>
        <taxon>Thalassiosirophycidae</taxon>
        <taxon>Thalassiosirales</taxon>
        <taxon>Thalassiosiraceae</taxon>
        <taxon>Thalassiosira</taxon>
    </lineage>
</organism>
<comment type="caution">
    <text evidence="2">The sequence shown here is derived from an EMBL/GenBank/DDBJ whole genome shotgun (WGS) entry which is preliminary data.</text>
</comment>
<gene>
    <name evidence="2" type="ORF">THAOC_32663</name>
</gene>
<evidence type="ECO:0000313" key="3">
    <source>
        <dbReference type="Proteomes" id="UP000266841"/>
    </source>
</evidence>
<reference evidence="2 3" key="1">
    <citation type="journal article" date="2012" name="Genome Biol.">
        <title>Genome and low-iron response of an oceanic diatom adapted to chronic iron limitation.</title>
        <authorList>
            <person name="Lommer M."/>
            <person name="Specht M."/>
            <person name="Roy A.S."/>
            <person name="Kraemer L."/>
            <person name="Andreson R."/>
            <person name="Gutowska M.A."/>
            <person name="Wolf J."/>
            <person name="Bergner S.V."/>
            <person name="Schilhabel M.B."/>
            <person name="Klostermeier U.C."/>
            <person name="Beiko R.G."/>
            <person name="Rosenstiel P."/>
            <person name="Hippler M."/>
            <person name="Laroche J."/>
        </authorList>
    </citation>
    <scope>NUCLEOTIDE SEQUENCE [LARGE SCALE GENOMIC DNA]</scope>
    <source>
        <strain evidence="2 3">CCMP1005</strain>
    </source>
</reference>
<feature type="region of interest" description="Disordered" evidence="1">
    <location>
        <begin position="38"/>
        <end position="117"/>
    </location>
</feature>